<name>A0ACB6ZWS0_THEGA</name>
<accession>A0ACB6ZWS0</accession>
<dbReference type="EMBL" id="MU117962">
    <property type="protein sequence ID" value="KAF9653999.1"/>
    <property type="molecule type" value="Genomic_DNA"/>
</dbReference>
<reference evidence="1" key="1">
    <citation type="submission" date="2019-10" db="EMBL/GenBank/DDBJ databases">
        <authorList>
            <consortium name="DOE Joint Genome Institute"/>
            <person name="Kuo A."/>
            <person name="Miyauchi S."/>
            <person name="Kiss E."/>
            <person name="Drula E."/>
            <person name="Kohler A."/>
            <person name="Sanchez-Garcia M."/>
            <person name="Andreopoulos B."/>
            <person name="Barry K.W."/>
            <person name="Bonito G."/>
            <person name="Buee M."/>
            <person name="Carver A."/>
            <person name="Chen C."/>
            <person name="Cichocki N."/>
            <person name="Clum A."/>
            <person name="Culley D."/>
            <person name="Crous P.W."/>
            <person name="Fauchery L."/>
            <person name="Girlanda M."/>
            <person name="Hayes R."/>
            <person name="Keri Z."/>
            <person name="Labutti K."/>
            <person name="Lipzen A."/>
            <person name="Lombard V."/>
            <person name="Magnuson J."/>
            <person name="Maillard F."/>
            <person name="Morin E."/>
            <person name="Murat C."/>
            <person name="Nolan M."/>
            <person name="Ohm R."/>
            <person name="Pangilinan J."/>
            <person name="Pereira M."/>
            <person name="Perotto S."/>
            <person name="Peter M."/>
            <person name="Riley R."/>
            <person name="Sitrit Y."/>
            <person name="Stielow B."/>
            <person name="Szollosi G."/>
            <person name="Zifcakova L."/>
            <person name="Stursova M."/>
            <person name="Spatafora J.W."/>
            <person name="Tedersoo L."/>
            <person name="Vaario L.-M."/>
            <person name="Yamada A."/>
            <person name="Yan M."/>
            <person name="Wang P."/>
            <person name="Xu J."/>
            <person name="Bruns T."/>
            <person name="Baldrian P."/>
            <person name="Vilgalys R."/>
            <person name="Henrissat B."/>
            <person name="Grigoriev I.V."/>
            <person name="Hibbett D."/>
            <person name="Nagy L.G."/>
            <person name="Martin F.M."/>
        </authorList>
    </citation>
    <scope>NUCLEOTIDE SEQUENCE</scope>
    <source>
        <strain evidence="1">P2</strain>
    </source>
</reference>
<evidence type="ECO:0000313" key="1">
    <source>
        <dbReference type="EMBL" id="KAF9653999.1"/>
    </source>
</evidence>
<evidence type="ECO:0000313" key="2">
    <source>
        <dbReference type="Proteomes" id="UP000886501"/>
    </source>
</evidence>
<keyword evidence="2" id="KW-1185">Reference proteome</keyword>
<reference evidence="1" key="2">
    <citation type="journal article" date="2020" name="Nat. Commun.">
        <title>Large-scale genome sequencing of mycorrhizal fungi provides insights into the early evolution of symbiotic traits.</title>
        <authorList>
            <person name="Miyauchi S."/>
            <person name="Kiss E."/>
            <person name="Kuo A."/>
            <person name="Drula E."/>
            <person name="Kohler A."/>
            <person name="Sanchez-Garcia M."/>
            <person name="Morin E."/>
            <person name="Andreopoulos B."/>
            <person name="Barry K.W."/>
            <person name="Bonito G."/>
            <person name="Buee M."/>
            <person name="Carver A."/>
            <person name="Chen C."/>
            <person name="Cichocki N."/>
            <person name="Clum A."/>
            <person name="Culley D."/>
            <person name="Crous P.W."/>
            <person name="Fauchery L."/>
            <person name="Girlanda M."/>
            <person name="Hayes R.D."/>
            <person name="Keri Z."/>
            <person name="LaButti K."/>
            <person name="Lipzen A."/>
            <person name="Lombard V."/>
            <person name="Magnuson J."/>
            <person name="Maillard F."/>
            <person name="Murat C."/>
            <person name="Nolan M."/>
            <person name="Ohm R.A."/>
            <person name="Pangilinan J."/>
            <person name="Pereira M.F."/>
            <person name="Perotto S."/>
            <person name="Peter M."/>
            <person name="Pfister S."/>
            <person name="Riley R."/>
            <person name="Sitrit Y."/>
            <person name="Stielow J.B."/>
            <person name="Szollosi G."/>
            <person name="Zifcakova L."/>
            <person name="Stursova M."/>
            <person name="Spatafora J.W."/>
            <person name="Tedersoo L."/>
            <person name="Vaario L.M."/>
            <person name="Yamada A."/>
            <person name="Yan M."/>
            <person name="Wang P."/>
            <person name="Xu J."/>
            <person name="Bruns T."/>
            <person name="Baldrian P."/>
            <person name="Vilgalys R."/>
            <person name="Dunand C."/>
            <person name="Henrissat B."/>
            <person name="Grigoriev I.V."/>
            <person name="Hibbett D."/>
            <person name="Nagy L.G."/>
            <person name="Martin F.M."/>
        </authorList>
    </citation>
    <scope>NUCLEOTIDE SEQUENCE</scope>
    <source>
        <strain evidence="1">P2</strain>
    </source>
</reference>
<proteinExistence type="predicted"/>
<dbReference type="Proteomes" id="UP000886501">
    <property type="component" value="Unassembled WGS sequence"/>
</dbReference>
<gene>
    <name evidence="1" type="ORF">BDM02DRAFT_1169608</name>
</gene>
<organism evidence="1 2">
    <name type="scientific">Thelephora ganbajun</name>
    <name type="common">Ganba fungus</name>
    <dbReference type="NCBI Taxonomy" id="370292"/>
    <lineage>
        <taxon>Eukaryota</taxon>
        <taxon>Fungi</taxon>
        <taxon>Dikarya</taxon>
        <taxon>Basidiomycota</taxon>
        <taxon>Agaricomycotina</taxon>
        <taxon>Agaricomycetes</taxon>
        <taxon>Thelephorales</taxon>
        <taxon>Thelephoraceae</taxon>
        <taxon>Thelephora</taxon>
    </lineage>
</organism>
<protein>
    <submittedName>
        <fullName evidence="1">Uncharacterized protein</fullName>
    </submittedName>
</protein>
<sequence length="346" mass="39014">MTVIEAIPMPVEPIDYHHPLSTPQAVPRPMTPMSLPMGSPHTFGSDSAKRKRSDGSRLAPVEIHEQTGSYMSPQSVHAPSPSKDQGRPLVHPLKKPRHGASLDPDTEMSNVRAEPHLWARNYDHPLSNANIGSPESMSPVRSPDPGNEMDLDVSAKERESNPSPHQQRYLPPPPPQLQQQVSPPPQQIQQQQGDPPLKPHTISTLPTGSNSHTWTEEDKNLIEQLRSRMSKNPGYNEFLESRNKQLTMREQLKHYAYIKNQLEEYAHGGLNAKKMHVMGVFNLPESWGDMALETLQLFALYGPEGSEFEDGRIIDMMDETPPITGKIQASKFLDRLRQRHREQNDD</sequence>
<comment type="caution">
    <text evidence="1">The sequence shown here is derived from an EMBL/GenBank/DDBJ whole genome shotgun (WGS) entry which is preliminary data.</text>
</comment>